<dbReference type="RefSeq" id="WP_009348637.1">
    <property type="nucleotide sequence ID" value="NZ_GL638127.1"/>
</dbReference>
<dbReference type="SUPFAM" id="SSF55021">
    <property type="entry name" value="ACT-like"/>
    <property type="match status" value="1"/>
</dbReference>
<keyword evidence="12" id="KW-0520">NAD</keyword>
<evidence type="ECO:0000256" key="5">
    <source>
        <dbReference type="ARBA" id="ARBA00013213"/>
    </source>
</evidence>
<dbReference type="InterPro" id="IPR045865">
    <property type="entry name" value="ACT-like_dom_sf"/>
</dbReference>
<feature type="domain" description="ACT" evidence="20">
    <location>
        <begin position="350"/>
        <end position="425"/>
    </location>
</feature>
<evidence type="ECO:0000256" key="12">
    <source>
        <dbReference type="ARBA" id="ARBA00023027"/>
    </source>
</evidence>
<dbReference type="Gene3D" id="3.30.70.260">
    <property type="match status" value="1"/>
</dbReference>
<dbReference type="Pfam" id="PF01842">
    <property type="entry name" value="ACT"/>
    <property type="match status" value="1"/>
</dbReference>
<dbReference type="Pfam" id="PF03447">
    <property type="entry name" value="NAD_binding_3"/>
    <property type="match status" value="1"/>
</dbReference>
<evidence type="ECO:0000256" key="13">
    <source>
        <dbReference type="ARBA" id="ARBA00023053"/>
    </source>
</evidence>
<reference evidence="21 22" key="1">
    <citation type="submission" date="2010-08" db="EMBL/GenBank/DDBJ databases">
        <authorList>
            <person name="Weinstock G."/>
            <person name="Sodergren E."/>
            <person name="Clifton S."/>
            <person name="Fulton L."/>
            <person name="Fulton B."/>
            <person name="Courtney L."/>
            <person name="Fronick C."/>
            <person name="Harrison M."/>
            <person name="Strong C."/>
            <person name="Farmer C."/>
            <person name="Delahaunty K."/>
            <person name="Markovic C."/>
            <person name="Hall O."/>
            <person name="Minx P."/>
            <person name="Tomlinson C."/>
            <person name="Mitreva M."/>
            <person name="Hou S."/>
            <person name="Chen J."/>
            <person name="Wollam A."/>
            <person name="Pepin K.H."/>
            <person name="Johnson M."/>
            <person name="Bhonagiri V."/>
            <person name="Zhang X."/>
            <person name="Suruliraj S."/>
            <person name="Warren W."/>
            <person name="Chinwalla A."/>
            <person name="Mardis E.R."/>
            <person name="Wilson R.K."/>
        </authorList>
    </citation>
    <scope>NUCLEOTIDE SEQUENCE [LARGE SCALE GENOMIC DNA]</scope>
    <source>
        <strain evidence="21 22">F0399</strain>
    </source>
</reference>
<dbReference type="Proteomes" id="UP000004633">
    <property type="component" value="Unassembled WGS sequence"/>
</dbReference>
<evidence type="ECO:0000256" key="8">
    <source>
        <dbReference type="ARBA" id="ARBA00022697"/>
    </source>
</evidence>
<dbReference type="InterPro" id="IPR019811">
    <property type="entry name" value="HDH_CS"/>
</dbReference>
<accession>E7MZ88</accession>
<comment type="pathway">
    <text evidence="3 18">Amino-acid biosynthesis; L-methionine biosynthesis via de novo pathway; L-homoserine from L-aspartate: step 3/3.</text>
</comment>
<evidence type="ECO:0000256" key="14">
    <source>
        <dbReference type="ARBA" id="ARBA00023167"/>
    </source>
</evidence>
<keyword evidence="11 18" id="KW-0560">Oxidoreductase</keyword>
<evidence type="ECO:0000313" key="21">
    <source>
        <dbReference type="EMBL" id="EFW30402.1"/>
    </source>
</evidence>
<feature type="binding site" evidence="17">
    <location>
        <position position="105"/>
    </location>
    <ligand>
        <name>NADPH</name>
        <dbReference type="ChEBI" id="CHEBI:57783"/>
    </ligand>
</feature>
<evidence type="ECO:0000256" key="17">
    <source>
        <dbReference type="PIRSR" id="PIRSR000098-2"/>
    </source>
</evidence>
<keyword evidence="13" id="KW-0915">Sodium</keyword>
<keyword evidence="10 17" id="KW-0521">NADP</keyword>
<evidence type="ECO:0000256" key="6">
    <source>
        <dbReference type="ARBA" id="ARBA00013376"/>
    </source>
</evidence>
<keyword evidence="8 18" id="KW-0791">Threonine biosynthesis</keyword>
<evidence type="ECO:0000256" key="1">
    <source>
        <dbReference type="ARBA" id="ARBA00001920"/>
    </source>
</evidence>
<evidence type="ECO:0000256" key="9">
    <source>
        <dbReference type="ARBA" id="ARBA00022723"/>
    </source>
</evidence>
<comment type="pathway">
    <text evidence="2 18">Amino-acid biosynthesis; L-threonine biosynthesis; L-threonine from L-aspartate: step 3/5.</text>
</comment>
<comment type="cofactor">
    <cofactor evidence="1">
        <name>a metal cation</name>
        <dbReference type="ChEBI" id="CHEBI:25213"/>
    </cofactor>
</comment>
<dbReference type="CDD" id="cd04881">
    <property type="entry name" value="ACT_HSDH-Hom"/>
    <property type="match status" value="1"/>
</dbReference>
<name>E7MZ88_9FIRM</name>
<gene>
    <name evidence="21" type="ORF">HMPREF9555_00028</name>
</gene>
<dbReference type="GO" id="GO:0004412">
    <property type="term" value="F:homoserine dehydrogenase activity"/>
    <property type="evidence" value="ECO:0007669"/>
    <property type="project" value="UniProtKB-EC"/>
</dbReference>
<evidence type="ECO:0000256" key="11">
    <source>
        <dbReference type="ARBA" id="ARBA00023002"/>
    </source>
</evidence>
<proteinExistence type="inferred from homology"/>
<evidence type="ECO:0000256" key="18">
    <source>
        <dbReference type="RuleBase" id="RU000579"/>
    </source>
</evidence>
<dbReference type="InterPro" id="IPR001342">
    <property type="entry name" value="HDH_cat"/>
</dbReference>
<dbReference type="EMBL" id="AECV01000001">
    <property type="protein sequence ID" value="EFW30402.1"/>
    <property type="molecule type" value="Genomic_DNA"/>
</dbReference>
<dbReference type="SUPFAM" id="SSF55347">
    <property type="entry name" value="Glyceraldehyde-3-phosphate dehydrogenase-like, C-terminal domain"/>
    <property type="match status" value="1"/>
</dbReference>
<feature type="binding site" evidence="17">
    <location>
        <position position="190"/>
    </location>
    <ligand>
        <name>L-homoserine</name>
        <dbReference type="ChEBI" id="CHEBI:57476"/>
    </ligand>
</feature>
<dbReference type="GO" id="GO:0046872">
    <property type="term" value="F:metal ion binding"/>
    <property type="evidence" value="ECO:0007669"/>
    <property type="project" value="UniProtKB-KW"/>
</dbReference>
<dbReference type="EC" id="1.1.1.3" evidence="5 18"/>
<dbReference type="Gene3D" id="3.40.50.720">
    <property type="entry name" value="NAD(P)-binding Rossmann-like Domain"/>
    <property type="match status" value="1"/>
</dbReference>
<dbReference type="InterPro" id="IPR005106">
    <property type="entry name" value="Asp/hSer_DH_NAD-bd"/>
</dbReference>
<sequence length="434" mass="46343">MSQTIKIALLGAGTVGSGVVETLSMNADIITGRAGAAIEIKKVLVRDAKKYRPALEGLTLTDNFEEILNDPEIAVVVEVMGGRTPAKDYMMRAMAAGKHIVTANKDVIAEHLSELYAAADENGVDFLYEASVGGGIPIIKPLKECLTANRITEVMGVVNGTTNYMLTKMTEKHISYDAVLRRAQEKGYAEANPSADVDGLDAARKAAILASLAFDTVVGFKDVSVEGISHITEDDIEYGLNLGYVIKLLAVGRDTEDGLDIRVHPVFLPQTHPLGSVSGVFNAIFVRGNVIGDVMFYGRGAGSLPTASAVTSDIIEIVRDIVSGTTGRMKYKIGEKKKLCPLEKTKSSYYLRLVVADEPGVLGEIAATFGRADVSLKSVIQARRTEDGHAEIVAVTHVVPHAAASAAVKALEVLPVVREVRSLIRVADGREDTL</sequence>
<evidence type="ECO:0000256" key="15">
    <source>
        <dbReference type="ARBA" id="ARBA00048841"/>
    </source>
</evidence>
<comment type="similarity">
    <text evidence="4 19">Belongs to the homoserine dehydrogenase family.</text>
</comment>
<dbReference type="FunFam" id="3.40.50.720:FF:000062">
    <property type="entry name" value="Homoserine dehydrogenase"/>
    <property type="match status" value="1"/>
</dbReference>
<keyword evidence="22" id="KW-1185">Reference proteome</keyword>
<dbReference type="FunFam" id="3.30.360.10:FF:000005">
    <property type="entry name" value="Homoserine dehydrogenase"/>
    <property type="match status" value="1"/>
</dbReference>
<dbReference type="STRING" id="749551.HMPREF9555_00028"/>
<evidence type="ECO:0000256" key="2">
    <source>
        <dbReference type="ARBA" id="ARBA00005056"/>
    </source>
</evidence>
<dbReference type="InterPro" id="IPR002912">
    <property type="entry name" value="ACT_dom"/>
</dbReference>
<dbReference type="InterPro" id="IPR016204">
    <property type="entry name" value="HDH"/>
</dbReference>
<dbReference type="InterPro" id="IPR036291">
    <property type="entry name" value="NAD(P)-bd_dom_sf"/>
</dbReference>
<keyword evidence="7 18" id="KW-0028">Amino-acid biosynthesis</keyword>
<dbReference type="GO" id="GO:0009086">
    <property type="term" value="P:methionine biosynthetic process"/>
    <property type="evidence" value="ECO:0007669"/>
    <property type="project" value="UniProtKB-KW"/>
</dbReference>
<evidence type="ECO:0000256" key="16">
    <source>
        <dbReference type="PIRSR" id="PIRSR000098-1"/>
    </source>
</evidence>
<protein>
    <recommendedName>
        <fullName evidence="6 18">Homoserine dehydrogenase</fullName>
        <ecNumber evidence="5 18">1.1.1.3</ecNumber>
    </recommendedName>
</protein>
<dbReference type="PROSITE" id="PS51671">
    <property type="entry name" value="ACT"/>
    <property type="match status" value="1"/>
</dbReference>
<dbReference type="NCBIfam" id="NF004976">
    <property type="entry name" value="PRK06349.1"/>
    <property type="match status" value="1"/>
</dbReference>
<keyword evidence="14 18" id="KW-0486">Methionine biosynthesis</keyword>
<evidence type="ECO:0000256" key="10">
    <source>
        <dbReference type="ARBA" id="ARBA00022857"/>
    </source>
</evidence>
<dbReference type="Pfam" id="PF00742">
    <property type="entry name" value="Homoserine_dh"/>
    <property type="match status" value="1"/>
</dbReference>
<dbReference type="PIRSF" id="PIRSF000098">
    <property type="entry name" value="Homoser_dehydrog"/>
    <property type="match status" value="1"/>
</dbReference>
<dbReference type="HOGENOM" id="CLU_009116_1_0_9"/>
<feature type="binding site" evidence="17">
    <location>
        <begin position="10"/>
        <end position="17"/>
    </location>
    <ligand>
        <name>NADP(+)</name>
        <dbReference type="ChEBI" id="CHEBI:58349"/>
    </ligand>
</feature>
<dbReference type="AlphaFoldDB" id="E7MZ88"/>
<dbReference type="PANTHER" id="PTHR43331:SF1">
    <property type="entry name" value="HOMOSERINE DEHYDROGENASE"/>
    <property type="match status" value="1"/>
</dbReference>
<dbReference type="GO" id="GO:0050661">
    <property type="term" value="F:NADP binding"/>
    <property type="evidence" value="ECO:0007669"/>
    <property type="project" value="InterPro"/>
</dbReference>
<dbReference type="Gene3D" id="3.30.360.10">
    <property type="entry name" value="Dihydrodipicolinate Reductase, domain 2"/>
    <property type="match status" value="1"/>
</dbReference>
<comment type="caution">
    <text evidence="21">The sequence shown here is derived from an EMBL/GenBank/DDBJ whole genome shotgun (WGS) entry which is preliminary data.</text>
</comment>
<dbReference type="SUPFAM" id="SSF51735">
    <property type="entry name" value="NAD(P)-binding Rossmann-fold domains"/>
    <property type="match status" value="1"/>
</dbReference>
<evidence type="ECO:0000256" key="7">
    <source>
        <dbReference type="ARBA" id="ARBA00022605"/>
    </source>
</evidence>
<evidence type="ECO:0000256" key="19">
    <source>
        <dbReference type="RuleBase" id="RU004171"/>
    </source>
</evidence>
<dbReference type="UniPathway" id="UPA00051">
    <property type="reaction ID" value="UER00465"/>
</dbReference>
<dbReference type="PROSITE" id="PS01042">
    <property type="entry name" value="HOMOSER_DHGENASE"/>
    <property type="match status" value="1"/>
</dbReference>
<organism evidence="21 22">
    <name type="scientific">Selenomonas artemidis F0399</name>
    <dbReference type="NCBI Taxonomy" id="749551"/>
    <lineage>
        <taxon>Bacteria</taxon>
        <taxon>Bacillati</taxon>
        <taxon>Bacillota</taxon>
        <taxon>Negativicutes</taxon>
        <taxon>Selenomonadales</taxon>
        <taxon>Selenomonadaceae</taxon>
        <taxon>Selenomonas</taxon>
    </lineage>
</organism>
<comment type="catalytic activity">
    <reaction evidence="15">
        <text>L-homoserine + NADP(+) = L-aspartate 4-semialdehyde + NADPH + H(+)</text>
        <dbReference type="Rhea" id="RHEA:15761"/>
        <dbReference type="ChEBI" id="CHEBI:15378"/>
        <dbReference type="ChEBI" id="CHEBI:57476"/>
        <dbReference type="ChEBI" id="CHEBI:57783"/>
        <dbReference type="ChEBI" id="CHEBI:58349"/>
        <dbReference type="ChEBI" id="CHEBI:537519"/>
        <dbReference type="EC" id="1.1.1.3"/>
    </reaction>
    <physiologicalReaction direction="right-to-left" evidence="15">
        <dbReference type="Rhea" id="RHEA:15763"/>
    </physiologicalReaction>
</comment>
<feature type="active site" description="Proton donor" evidence="16">
    <location>
        <position position="205"/>
    </location>
</feature>
<evidence type="ECO:0000313" key="22">
    <source>
        <dbReference type="Proteomes" id="UP000004633"/>
    </source>
</evidence>
<keyword evidence="9" id="KW-0479">Metal-binding</keyword>
<dbReference type="UniPathway" id="UPA00050">
    <property type="reaction ID" value="UER00063"/>
</dbReference>
<evidence type="ECO:0000259" key="20">
    <source>
        <dbReference type="PROSITE" id="PS51671"/>
    </source>
</evidence>
<evidence type="ECO:0000256" key="4">
    <source>
        <dbReference type="ARBA" id="ARBA00006753"/>
    </source>
</evidence>
<dbReference type="GO" id="GO:0009088">
    <property type="term" value="P:threonine biosynthetic process"/>
    <property type="evidence" value="ECO:0007669"/>
    <property type="project" value="UniProtKB-UniPathway"/>
</dbReference>
<dbReference type="PANTHER" id="PTHR43331">
    <property type="entry name" value="HOMOSERINE DEHYDROGENASE"/>
    <property type="match status" value="1"/>
</dbReference>
<evidence type="ECO:0000256" key="3">
    <source>
        <dbReference type="ARBA" id="ARBA00005062"/>
    </source>
</evidence>